<organism evidence="11 12">
    <name type="scientific">Streptococcus constellatus subsp. constellatus SK53</name>
    <dbReference type="NCBI Taxonomy" id="1095730"/>
    <lineage>
        <taxon>Bacteria</taxon>
        <taxon>Bacillati</taxon>
        <taxon>Bacillota</taxon>
        <taxon>Bacilli</taxon>
        <taxon>Lactobacillales</taxon>
        <taxon>Streptococcaceae</taxon>
        <taxon>Streptococcus</taxon>
        <taxon>Streptococcus anginosus group</taxon>
    </lineage>
</organism>
<feature type="binding site" evidence="10">
    <location>
        <position position="243"/>
    </location>
    <ligand>
        <name>substrate</name>
    </ligand>
</feature>
<feature type="active site" description="Nucleophile" evidence="9">
    <location>
        <position position="123"/>
    </location>
</feature>
<dbReference type="GO" id="GO:0000272">
    <property type="term" value="P:polysaccharide catabolic process"/>
    <property type="evidence" value="ECO:0007669"/>
    <property type="project" value="TreeGrafter"/>
</dbReference>
<gene>
    <name evidence="11" type="ORF">HMPREF1044_0426</name>
</gene>
<evidence type="ECO:0000256" key="1">
    <source>
        <dbReference type="ARBA" id="ARBA00011245"/>
    </source>
</evidence>
<evidence type="ECO:0000313" key="11">
    <source>
        <dbReference type="EMBL" id="EID19772.1"/>
    </source>
</evidence>
<feature type="binding site" evidence="10">
    <location>
        <position position="255"/>
    </location>
    <ligand>
        <name>substrate</name>
    </ligand>
</feature>
<dbReference type="Pfam" id="PF07470">
    <property type="entry name" value="Glyco_hydro_88"/>
    <property type="match status" value="1"/>
</dbReference>
<accession>A0AAD2Y3U6</accession>
<keyword evidence="2 11" id="KW-0378">Hydrolase</keyword>
<feature type="binding site" evidence="10">
    <location>
        <position position="123"/>
    </location>
    <ligand>
        <name>substrate</name>
    </ligand>
</feature>
<comment type="caution">
    <text evidence="11">The sequence shown here is derived from an EMBL/GenBank/DDBJ whole genome shotgun (WGS) entry which is preliminary data.</text>
</comment>
<dbReference type="GO" id="GO:0102212">
    <property type="term" value="F:unsaturated chondroitin disaccharide hydrolase activity"/>
    <property type="evidence" value="ECO:0007669"/>
    <property type="project" value="UniProtKB-EC"/>
</dbReference>
<feature type="binding site" evidence="10">
    <location>
        <position position="373"/>
    </location>
    <ligand>
        <name>substrate</name>
    </ligand>
</feature>
<feature type="binding site" evidence="10">
    <location>
        <position position="241"/>
    </location>
    <ligand>
        <name>substrate</name>
    </ligand>
</feature>
<evidence type="ECO:0000256" key="7">
    <source>
        <dbReference type="ARBA" id="ARBA00067772"/>
    </source>
</evidence>
<dbReference type="FunFam" id="1.50.10.10:FF:000042">
    <property type="entry name" value="Unsaturated chondroitin disaccharide hydrolase"/>
    <property type="match status" value="1"/>
</dbReference>
<evidence type="ECO:0000256" key="2">
    <source>
        <dbReference type="ARBA" id="ARBA00022801"/>
    </source>
</evidence>
<evidence type="ECO:0000256" key="9">
    <source>
        <dbReference type="PIRSR" id="PIRSR610905-1"/>
    </source>
</evidence>
<evidence type="ECO:0000256" key="3">
    <source>
        <dbReference type="ARBA" id="ARBA00038358"/>
    </source>
</evidence>
<dbReference type="Gene3D" id="1.50.10.10">
    <property type="match status" value="1"/>
</dbReference>
<dbReference type="GO" id="GO:0052757">
    <property type="term" value="F:chondroitin hydrolase activity"/>
    <property type="evidence" value="ECO:0007669"/>
    <property type="project" value="TreeGrafter"/>
</dbReference>
<keyword evidence="11" id="KW-0326">Glycosidase</keyword>
<dbReference type="InterPro" id="IPR008928">
    <property type="entry name" value="6-hairpin_glycosidase_sf"/>
</dbReference>
<dbReference type="InterPro" id="IPR052369">
    <property type="entry name" value="UG_Glycosaminoglycan_Hydrolase"/>
</dbReference>
<proteinExistence type="inferred from homology"/>
<feature type="active site" description="Proton donor" evidence="9">
    <location>
        <position position="183"/>
    </location>
</feature>
<evidence type="ECO:0000256" key="10">
    <source>
        <dbReference type="PIRSR" id="PIRSR610905-2"/>
    </source>
</evidence>
<dbReference type="EC" id="3.2.1.180" evidence="6"/>
<dbReference type="PANTHER" id="PTHR36845">
    <property type="entry name" value="HYDROLASE, PUTATIVE (AFU_ORTHOLOGUE AFUA_7G05090)-RELATED"/>
    <property type="match status" value="1"/>
</dbReference>
<comment type="similarity">
    <text evidence="3">Belongs to the glycosyl hydrolase 88 family.</text>
</comment>
<evidence type="ECO:0000256" key="5">
    <source>
        <dbReference type="ARBA" id="ARBA00054540"/>
    </source>
</evidence>
<feature type="binding site" evidence="10">
    <location>
        <position position="376"/>
    </location>
    <ligand>
        <name>substrate</name>
    </ligand>
</feature>
<dbReference type="PANTHER" id="PTHR36845:SF1">
    <property type="entry name" value="HYDROLASE, PUTATIVE (AFU_ORTHOLOGUE AFUA_7G05090)-RELATED"/>
    <property type="match status" value="1"/>
</dbReference>
<sequence length="406" mass="47545">MGQEFKKVKGMIKKVTIEEINTPERFLEVPLLTKNEVEQAIEKVIRQLDINLDYFKEDFPTPATFDNVYPIMDNTEWTNGFWTGELWLAYEYSHDEKFKEIAHKNVLSFLERVNKRVELDHHDLGFLYTPSCMSEYKLDGDKNAKEAALKAADKLIERYQEKGGFIQAWGELGKKEHYRLIIDCLLNIQLLFFAYQETGEQKYYEIAEKHFYASVNNVIRDDASSFHTFYFDPETGHPLKGVTRQGYSDDSCWARGQSWGVYGIPLTYRHLKDESCFNLFKGVTNYFLNRLPKDHVSYWDLIFSDGSEQSRDSSATAIAVCGIHEMLKYLPEVDKDKDIYKHAMHAMLRSLIEDYASDQYKPGGTTLLHGVYSWHSGKGVDEGNIWGDYYYLEALIRFYKDWNLYW</sequence>
<comment type="catalytic activity">
    <reaction evidence="4">
        <text>beta-D-4-deoxy-Delta(4)-GlcpA-(1-&gt;3)-beta-D-GalpNAc6S + H2O = N-acetyl-beta-D-galactosamine 6-sulfate + 5-dehydro-4-deoxy-D-glucuronate</text>
        <dbReference type="Rhea" id="RHEA:31647"/>
        <dbReference type="ChEBI" id="CHEBI:15377"/>
        <dbReference type="ChEBI" id="CHEBI:17117"/>
        <dbReference type="ChEBI" id="CHEBI:63267"/>
        <dbReference type="ChEBI" id="CHEBI:63270"/>
        <dbReference type="EC" id="3.2.1.180"/>
    </reaction>
</comment>
<evidence type="ECO:0000256" key="4">
    <source>
        <dbReference type="ARBA" id="ARBA00051908"/>
    </source>
</evidence>
<evidence type="ECO:0000256" key="8">
    <source>
        <dbReference type="ARBA" id="ARBA00076351"/>
    </source>
</evidence>
<comment type="subunit">
    <text evidence="1">Monomer.</text>
</comment>
<dbReference type="SUPFAM" id="SSF48208">
    <property type="entry name" value="Six-hairpin glycosidases"/>
    <property type="match status" value="1"/>
</dbReference>
<reference evidence="11 12" key="1">
    <citation type="submission" date="2012-01" db="EMBL/GenBank/DDBJ databases">
        <authorList>
            <person name="Harkins D.M."/>
            <person name="Madupu R."/>
            <person name="Durkin A.S."/>
            <person name="Torralba M."/>
            <person name="Methe B."/>
            <person name="Sutton G.G."/>
            <person name="Nelson K.E."/>
        </authorList>
    </citation>
    <scope>NUCLEOTIDE SEQUENCE [LARGE SCALE GENOMIC DNA]</scope>
    <source>
        <strain evidence="11 12">SK53</strain>
    </source>
</reference>
<evidence type="ECO:0000256" key="6">
    <source>
        <dbReference type="ARBA" id="ARBA00066961"/>
    </source>
</evidence>
<evidence type="ECO:0000313" key="12">
    <source>
        <dbReference type="Proteomes" id="UP000005070"/>
    </source>
</evidence>
<name>A0AAD2Y3U6_STRCV</name>
<protein>
    <recommendedName>
        <fullName evidence="7">Unsaturated chondroitin disaccharide hydrolase</fullName>
        <ecNumber evidence="6">3.2.1.180</ecNumber>
    </recommendedName>
    <alternativeName>
        <fullName evidence="8">Unsaturated glucuronyl hydrolase</fullName>
    </alternativeName>
</protein>
<dbReference type="EMBL" id="AICQ01000037">
    <property type="protein sequence ID" value="EID19772.1"/>
    <property type="molecule type" value="Genomic_DNA"/>
</dbReference>
<dbReference type="AlphaFoldDB" id="A0AAD2Y3U6"/>
<dbReference type="Proteomes" id="UP000005070">
    <property type="component" value="Unassembled WGS sequence"/>
</dbReference>
<comment type="function">
    <text evidence="5">Catalyzes the hydrolysis of unsaturated hyaluronate and chondroitin disaccharides. Also degrades unsaturated heparin disaccharides. Releases 4-deoxy-4,5-didehydro D-glucuronic acid or 4-deoxy-4,5-didehydro L-iduronic acid from chondroitin disaccharides, hyaluronan disaccharides and heparin disaccharides and cleaves both glycosidic (1-&gt;3) and (1-&gt;4) bonds. Prefers sulfated glycosaminoglycans compared to unsulfated glycosaminoglycans. Probably required for mammalian cells invasion through the degradation of extracellular sulfated glycosaminoglycans such as chondroitin and hyaluronan.</text>
</comment>
<dbReference type="InterPro" id="IPR012341">
    <property type="entry name" value="6hp_glycosidase-like_sf"/>
</dbReference>
<feature type="binding site" evidence="10">
    <location>
        <position position="183"/>
    </location>
    <ligand>
        <name>substrate</name>
    </ligand>
</feature>
<dbReference type="InterPro" id="IPR010905">
    <property type="entry name" value="Glyco_hydro_88"/>
</dbReference>
<feature type="binding site" evidence="10">
    <location>
        <position position="259"/>
    </location>
    <ligand>
        <name>substrate</name>
    </ligand>
</feature>